<reference evidence="1 2" key="1">
    <citation type="submission" date="2024-09" db="EMBL/GenBank/DDBJ databases">
        <authorList>
            <person name="Sun Q."/>
            <person name="Mori K."/>
        </authorList>
    </citation>
    <scope>NUCLEOTIDE SEQUENCE [LARGE SCALE GENOMIC DNA]</scope>
    <source>
        <strain evidence="1 2">CECT 8300</strain>
    </source>
</reference>
<dbReference type="RefSeq" id="WP_290270552.1">
    <property type="nucleotide sequence ID" value="NZ_JAUFQP010000010.1"/>
</dbReference>
<protein>
    <submittedName>
        <fullName evidence="1">Uncharacterized protein</fullName>
    </submittedName>
</protein>
<evidence type="ECO:0000313" key="2">
    <source>
        <dbReference type="Proteomes" id="UP001589590"/>
    </source>
</evidence>
<comment type="caution">
    <text evidence="1">The sequence shown here is derived from an EMBL/GenBank/DDBJ whole genome shotgun (WGS) entry which is preliminary data.</text>
</comment>
<name>A0ABV5H3S1_9FLAO</name>
<proteinExistence type="predicted"/>
<dbReference type="EMBL" id="JBHMFA010000017">
    <property type="protein sequence ID" value="MFB9106522.1"/>
    <property type="molecule type" value="Genomic_DNA"/>
</dbReference>
<accession>A0ABV5H3S1</accession>
<dbReference type="Proteomes" id="UP001589590">
    <property type="component" value="Unassembled WGS sequence"/>
</dbReference>
<keyword evidence="2" id="KW-1185">Reference proteome</keyword>
<evidence type="ECO:0000313" key="1">
    <source>
        <dbReference type="EMBL" id="MFB9106522.1"/>
    </source>
</evidence>
<organism evidence="1 2">
    <name type="scientific">Algibacter miyuki</name>
    <dbReference type="NCBI Taxonomy" id="1306933"/>
    <lineage>
        <taxon>Bacteria</taxon>
        <taxon>Pseudomonadati</taxon>
        <taxon>Bacteroidota</taxon>
        <taxon>Flavobacteriia</taxon>
        <taxon>Flavobacteriales</taxon>
        <taxon>Flavobacteriaceae</taxon>
        <taxon>Algibacter</taxon>
    </lineage>
</organism>
<sequence>MVNQKAIQSNINLVSAKLNQVKSSTHFTDEERAPLIAKLETELSQYALELEVVDAHIIS</sequence>
<gene>
    <name evidence="1" type="ORF">ACFFU1_16560</name>
</gene>